<evidence type="ECO:0000256" key="1">
    <source>
        <dbReference type="ARBA" id="ARBA00000085"/>
    </source>
</evidence>
<keyword evidence="8" id="KW-0902">Two-component regulatory system</keyword>
<dbReference type="NCBIfam" id="TIGR00229">
    <property type="entry name" value="sensory_box"/>
    <property type="match status" value="1"/>
</dbReference>
<evidence type="ECO:0000256" key="5">
    <source>
        <dbReference type="ARBA" id="ARBA00022741"/>
    </source>
</evidence>
<dbReference type="SUPFAM" id="SSF47384">
    <property type="entry name" value="Homodimeric domain of signal transducing histidine kinase"/>
    <property type="match status" value="1"/>
</dbReference>
<keyword evidence="12" id="KW-1185">Reference proteome</keyword>
<dbReference type="Proteomes" id="UP001629392">
    <property type="component" value="Unassembled WGS sequence"/>
</dbReference>
<evidence type="ECO:0000259" key="10">
    <source>
        <dbReference type="PROSITE" id="PS50112"/>
    </source>
</evidence>
<dbReference type="InterPro" id="IPR004358">
    <property type="entry name" value="Sig_transdc_His_kin-like_C"/>
</dbReference>
<dbReference type="SMART" id="SM00387">
    <property type="entry name" value="HATPase_c"/>
    <property type="match status" value="1"/>
</dbReference>
<keyword evidence="4" id="KW-0808">Transferase</keyword>
<comment type="catalytic activity">
    <reaction evidence="1">
        <text>ATP + protein L-histidine = ADP + protein N-phospho-L-histidine.</text>
        <dbReference type="EC" id="2.7.13.3"/>
    </reaction>
</comment>
<dbReference type="CDD" id="cd00130">
    <property type="entry name" value="PAS"/>
    <property type="match status" value="1"/>
</dbReference>
<dbReference type="InterPro" id="IPR005467">
    <property type="entry name" value="His_kinase_dom"/>
</dbReference>
<dbReference type="Gene3D" id="1.10.287.130">
    <property type="match status" value="1"/>
</dbReference>
<evidence type="ECO:0000256" key="7">
    <source>
        <dbReference type="ARBA" id="ARBA00022840"/>
    </source>
</evidence>
<dbReference type="InterPro" id="IPR003594">
    <property type="entry name" value="HATPase_dom"/>
</dbReference>
<proteinExistence type="predicted"/>
<reference evidence="11 12" key="1">
    <citation type="journal article" date="2024" name="Chem. Sci.">
        <title>Discovery of megapolipeptins by genome mining of a Burkholderiales bacteria collection.</title>
        <authorList>
            <person name="Paulo B.S."/>
            <person name="Recchia M.J.J."/>
            <person name="Lee S."/>
            <person name="Fergusson C.H."/>
            <person name="Romanowski S.B."/>
            <person name="Hernandez A."/>
            <person name="Krull N."/>
            <person name="Liu D.Y."/>
            <person name="Cavanagh H."/>
            <person name="Bos A."/>
            <person name="Gray C.A."/>
            <person name="Murphy B.T."/>
            <person name="Linington R.G."/>
            <person name="Eustaquio A.S."/>
        </authorList>
    </citation>
    <scope>NUCLEOTIDE SEQUENCE [LARGE SCALE GENOMIC DNA]</scope>
    <source>
        <strain evidence="11 12">RL17-350-BIC-E</strain>
    </source>
</reference>
<keyword evidence="6" id="KW-0418">Kinase</keyword>
<dbReference type="PANTHER" id="PTHR43065">
    <property type="entry name" value="SENSOR HISTIDINE KINASE"/>
    <property type="match status" value="1"/>
</dbReference>
<dbReference type="InterPro" id="IPR036097">
    <property type="entry name" value="HisK_dim/P_sf"/>
</dbReference>
<dbReference type="EC" id="2.7.13.3" evidence="2"/>
<keyword evidence="7 11" id="KW-0067">ATP-binding</keyword>
<dbReference type="InterPro" id="IPR000014">
    <property type="entry name" value="PAS"/>
</dbReference>
<evidence type="ECO:0000313" key="12">
    <source>
        <dbReference type="Proteomes" id="UP001629392"/>
    </source>
</evidence>
<dbReference type="PROSITE" id="PS50109">
    <property type="entry name" value="HIS_KIN"/>
    <property type="match status" value="1"/>
</dbReference>
<dbReference type="RefSeq" id="WP_408147551.1">
    <property type="nucleotide sequence ID" value="NZ_JAQQCL010000026.1"/>
</dbReference>
<dbReference type="InterPro" id="IPR036890">
    <property type="entry name" value="HATPase_C_sf"/>
</dbReference>
<accession>A0ABW9EM47</accession>
<gene>
    <name evidence="11" type="ORF">PQQ73_27780</name>
</gene>
<feature type="domain" description="Histidine kinase" evidence="9">
    <location>
        <begin position="254"/>
        <end position="470"/>
    </location>
</feature>
<organism evidence="11 12">
    <name type="scientific">Paraburkholderia strydomiana</name>
    <dbReference type="NCBI Taxonomy" id="1245417"/>
    <lineage>
        <taxon>Bacteria</taxon>
        <taxon>Pseudomonadati</taxon>
        <taxon>Pseudomonadota</taxon>
        <taxon>Betaproteobacteria</taxon>
        <taxon>Burkholderiales</taxon>
        <taxon>Burkholderiaceae</taxon>
        <taxon>Paraburkholderia</taxon>
    </lineage>
</organism>
<dbReference type="PRINTS" id="PR00344">
    <property type="entry name" value="BCTRLSENSOR"/>
</dbReference>
<protein>
    <recommendedName>
        <fullName evidence="2">histidine kinase</fullName>
        <ecNumber evidence="2">2.7.13.3</ecNumber>
    </recommendedName>
</protein>
<dbReference type="Pfam" id="PF02518">
    <property type="entry name" value="HATPase_c"/>
    <property type="match status" value="1"/>
</dbReference>
<evidence type="ECO:0000313" key="11">
    <source>
        <dbReference type="EMBL" id="MFM0720125.1"/>
    </source>
</evidence>
<dbReference type="EMBL" id="JAQQCL010000026">
    <property type="protein sequence ID" value="MFM0720125.1"/>
    <property type="molecule type" value="Genomic_DNA"/>
</dbReference>
<dbReference type="CDD" id="cd00082">
    <property type="entry name" value="HisKA"/>
    <property type="match status" value="1"/>
</dbReference>
<evidence type="ECO:0000256" key="6">
    <source>
        <dbReference type="ARBA" id="ARBA00022777"/>
    </source>
</evidence>
<dbReference type="PANTHER" id="PTHR43065:SF10">
    <property type="entry name" value="PEROXIDE STRESS-ACTIVATED HISTIDINE KINASE MAK3"/>
    <property type="match status" value="1"/>
</dbReference>
<dbReference type="SMART" id="SM00388">
    <property type="entry name" value="HisKA"/>
    <property type="match status" value="1"/>
</dbReference>
<dbReference type="PROSITE" id="PS50112">
    <property type="entry name" value="PAS"/>
    <property type="match status" value="1"/>
</dbReference>
<dbReference type="SUPFAM" id="SSF55785">
    <property type="entry name" value="PYP-like sensor domain (PAS domain)"/>
    <property type="match status" value="1"/>
</dbReference>
<evidence type="ECO:0000259" key="9">
    <source>
        <dbReference type="PROSITE" id="PS50109"/>
    </source>
</evidence>
<dbReference type="InterPro" id="IPR003661">
    <property type="entry name" value="HisK_dim/P_dom"/>
</dbReference>
<dbReference type="SUPFAM" id="SSF55874">
    <property type="entry name" value="ATPase domain of HSP90 chaperone/DNA topoisomerase II/histidine kinase"/>
    <property type="match status" value="1"/>
</dbReference>
<feature type="domain" description="PAS" evidence="10">
    <location>
        <begin position="111"/>
        <end position="163"/>
    </location>
</feature>
<sequence>MIDLTSWRRSRVTDMAGATIERHIQRFRHPLNPPPDVHVVPGISDPDCNGTGPFLHAVGGAPLQSAHLNAGLPFRHSVPGERDLVDSPPKWWSRAAWLRGRDREKQRMFDMRVQLRDALEILPLPVIVIDQRDRILFATSMTTQLFGYSTEELLGASFDILFPMLGEWEGWPAVNESRSSINGPPGATNKLLLARRRNGSGFFAEATIVRSNVCGQVLRIATISDRSACGEAEQNLTELAHLARVSSLGELGGALAHEMNQPLAAILSNAQAAQRFIESGMADANELREALKDIVADSCRASEVIQKIRMFIRKGDIELKLLDLGDVVHDVALLVRNDALVRGIRISFDIARNLANVCGDKIQLEQVVLNLLLNACDAVKECGIAERAVETTVCGEPGGGVRITVKDYGQGLTLGNMDQIFRSFYTTKPQGLGLGLSISRSIVTAHGGRLWAENNPGKGAAFHVTLPSGGTSQISRERRT</sequence>
<dbReference type="InterPro" id="IPR013767">
    <property type="entry name" value="PAS_fold"/>
</dbReference>
<keyword evidence="3" id="KW-0597">Phosphoprotein</keyword>
<dbReference type="InterPro" id="IPR035965">
    <property type="entry name" value="PAS-like_dom_sf"/>
</dbReference>
<keyword evidence="5" id="KW-0547">Nucleotide-binding</keyword>
<dbReference type="Pfam" id="PF00989">
    <property type="entry name" value="PAS"/>
    <property type="match status" value="1"/>
</dbReference>
<dbReference type="SMART" id="SM00091">
    <property type="entry name" value="PAS"/>
    <property type="match status" value="1"/>
</dbReference>
<dbReference type="Gene3D" id="3.30.450.20">
    <property type="entry name" value="PAS domain"/>
    <property type="match status" value="1"/>
</dbReference>
<dbReference type="GO" id="GO:0005524">
    <property type="term" value="F:ATP binding"/>
    <property type="evidence" value="ECO:0007669"/>
    <property type="project" value="UniProtKB-KW"/>
</dbReference>
<dbReference type="Gene3D" id="3.30.565.10">
    <property type="entry name" value="Histidine kinase-like ATPase, C-terminal domain"/>
    <property type="match status" value="1"/>
</dbReference>
<evidence type="ECO:0000256" key="2">
    <source>
        <dbReference type="ARBA" id="ARBA00012438"/>
    </source>
</evidence>
<evidence type="ECO:0000256" key="3">
    <source>
        <dbReference type="ARBA" id="ARBA00022553"/>
    </source>
</evidence>
<dbReference type="Pfam" id="PF00512">
    <property type="entry name" value="HisKA"/>
    <property type="match status" value="1"/>
</dbReference>
<evidence type="ECO:0000256" key="4">
    <source>
        <dbReference type="ARBA" id="ARBA00022679"/>
    </source>
</evidence>
<comment type="caution">
    <text evidence="11">The sequence shown here is derived from an EMBL/GenBank/DDBJ whole genome shotgun (WGS) entry which is preliminary data.</text>
</comment>
<name>A0ABW9EM47_9BURK</name>
<evidence type="ECO:0000256" key="8">
    <source>
        <dbReference type="ARBA" id="ARBA00023012"/>
    </source>
</evidence>